<dbReference type="AlphaFoldDB" id="A0A382XI49"/>
<gene>
    <name evidence="2" type="ORF">METZ01_LOCUS423636</name>
</gene>
<feature type="non-terminal residue" evidence="2">
    <location>
        <position position="87"/>
    </location>
</feature>
<dbReference type="PANTHER" id="PTHR11895:SF7">
    <property type="entry name" value="GLUTAMYL-TRNA(GLN) AMIDOTRANSFERASE SUBUNIT A, MITOCHONDRIAL"/>
    <property type="match status" value="1"/>
</dbReference>
<dbReference type="Gene3D" id="3.90.1300.10">
    <property type="entry name" value="Amidase signature (AS) domain"/>
    <property type="match status" value="1"/>
</dbReference>
<dbReference type="Pfam" id="PF01425">
    <property type="entry name" value="Amidase"/>
    <property type="match status" value="1"/>
</dbReference>
<dbReference type="InterPro" id="IPR023631">
    <property type="entry name" value="Amidase_dom"/>
</dbReference>
<name>A0A382XI49_9ZZZZ</name>
<dbReference type="SUPFAM" id="SSF75304">
    <property type="entry name" value="Amidase signature (AS) enzymes"/>
    <property type="match status" value="1"/>
</dbReference>
<dbReference type="EMBL" id="UINC01167985">
    <property type="protein sequence ID" value="SVD70782.1"/>
    <property type="molecule type" value="Genomic_DNA"/>
</dbReference>
<dbReference type="InterPro" id="IPR000120">
    <property type="entry name" value="Amidase"/>
</dbReference>
<dbReference type="PANTHER" id="PTHR11895">
    <property type="entry name" value="TRANSAMIDASE"/>
    <property type="match status" value="1"/>
</dbReference>
<proteinExistence type="predicted"/>
<evidence type="ECO:0000313" key="2">
    <source>
        <dbReference type="EMBL" id="SVD70782.1"/>
    </source>
</evidence>
<feature type="domain" description="Amidase" evidence="1">
    <location>
        <begin position="26"/>
        <end position="87"/>
    </location>
</feature>
<dbReference type="InterPro" id="IPR036928">
    <property type="entry name" value="AS_sf"/>
</dbReference>
<reference evidence="2" key="1">
    <citation type="submission" date="2018-05" db="EMBL/GenBank/DDBJ databases">
        <authorList>
            <person name="Lanie J.A."/>
            <person name="Ng W.-L."/>
            <person name="Kazmierczak K.M."/>
            <person name="Andrzejewski T.M."/>
            <person name="Davidsen T.M."/>
            <person name="Wayne K.J."/>
            <person name="Tettelin H."/>
            <person name="Glass J.I."/>
            <person name="Rusch D."/>
            <person name="Podicherti R."/>
            <person name="Tsui H.-C.T."/>
            <person name="Winkler M.E."/>
        </authorList>
    </citation>
    <scope>NUCLEOTIDE SEQUENCE</scope>
</reference>
<sequence length="87" mass="9833">MANEIYYKTIKQLRKLLDDREISSTELTKTMLNRSIKINKGINSVITHTEDLAIKSAEAADKRISEGTQHLMTGIPVMIKDNISTQD</sequence>
<dbReference type="GO" id="GO:0003824">
    <property type="term" value="F:catalytic activity"/>
    <property type="evidence" value="ECO:0007669"/>
    <property type="project" value="InterPro"/>
</dbReference>
<protein>
    <recommendedName>
        <fullName evidence="1">Amidase domain-containing protein</fullName>
    </recommendedName>
</protein>
<organism evidence="2">
    <name type="scientific">marine metagenome</name>
    <dbReference type="NCBI Taxonomy" id="408172"/>
    <lineage>
        <taxon>unclassified sequences</taxon>
        <taxon>metagenomes</taxon>
        <taxon>ecological metagenomes</taxon>
    </lineage>
</organism>
<accession>A0A382XI49</accession>
<evidence type="ECO:0000259" key="1">
    <source>
        <dbReference type="Pfam" id="PF01425"/>
    </source>
</evidence>